<keyword evidence="1" id="KW-0862">Zinc</keyword>
<organism evidence="3 4">
    <name type="scientific">Lactiplantibacillus dongliensis</name>
    <dbReference type="NCBI Taxonomy" id="2559919"/>
    <lineage>
        <taxon>Bacteria</taxon>
        <taxon>Bacillati</taxon>
        <taxon>Bacillota</taxon>
        <taxon>Bacilli</taxon>
        <taxon>Lactobacillales</taxon>
        <taxon>Lactobacillaceae</taxon>
        <taxon>Lactiplantibacillus</taxon>
    </lineage>
</organism>
<dbReference type="PROSITE" id="PS50966">
    <property type="entry name" value="ZF_SWIM"/>
    <property type="match status" value="1"/>
</dbReference>
<dbReference type="Proteomes" id="UP001596253">
    <property type="component" value="Unassembled WGS sequence"/>
</dbReference>
<keyword evidence="4" id="KW-1185">Reference proteome</keyword>
<evidence type="ECO:0000259" key="2">
    <source>
        <dbReference type="PROSITE" id="PS50966"/>
    </source>
</evidence>
<reference evidence="4" key="1">
    <citation type="journal article" date="2019" name="Int. J. Syst. Evol. Microbiol.">
        <title>The Global Catalogue of Microorganisms (GCM) 10K type strain sequencing project: providing services to taxonomists for standard genome sequencing and annotation.</title>
        <authorList>
            <consortium name="The Broad Institute Genomics Platform"/>
            <consortium name="The Broad Institute Genome Sequencing Center for Infectious Disease"/>
            <person name="Wu L."/>
            <person name="Ma J."/>
        </authorList>
    </citation>
    <scope>NUCLEOTIDE SEQUENCE [LARGE SCALE GENOMIC DNA]</scope>
    <source>
        <strain evidence="4">CCM 8932</strain>
    </source>
</reference>
<comment type="caution">
    <text evidence="3">The sequence shown here is derived from an EMBL/GenBank/DDBJ whole genome shotgun (WGS) entry which is preliminary data.</text>
</comment>
<protein>
    <submittedName>
        <fullName evidence="3">SWIM zinc finger domain-containing protein</fullName>
    </submittedName>
</protein>
<dbReference type="Pfam" id="PF04434">
    <property type="entry name" value="SWIM"/>
    <property type="match status" value="1"/>
</dbReference>
<keyword evidence="1" id="KW-0863">Zinc-finger</keyword>
<feature type="domain" description="SWIM-type" evidence="2">
    <location>
        <begin position="44"/>
        <end position="82"/>
    </location>
</feature>
<keyword evidence="1" id="KW-0479">Metal-binding</keyword>
<accession>A0ABW1R857</accession>
<evidence type="ECO:0000313" key="4">
    <source>
        <dbReference type="Proteomes" id="UP001596253"/>
    </source>
</evidence>
<proteinExistence type="predicted"/>
<name>A0ABW1R857_9LACO</name>
<sequence length="542" mass="62850">MDWEGLFAPQILDRGLDYYQRGLVTNFVTTKGQIQANVLGTERYRVTLTVQDDQLVDADCDCPYAAEGEYCKHMAAVLFMLDETPTTPAVAAADINDLVAQADDQQVRTFLTTLLQADNRLVLRFKATLGQKMTTDLGDYRQQIDDIFNAYMDRYGFIDYESASDFEVDLTDFMTTDIADLISPEQVDLPSTLLEEIMIKLAQLEIDDSDGELMMLMDNCSDVWQQILEQANLPAKRQLFDWLRSQLTEKMALLEEVIEDLLFDNFKESEFMATKLTWTAEKLKQAKKIDDDWVSSLTAEKWALYHVQTLVALKRPNAEIDQFFQENSQYSRVRQYIIDRCIQQYDFDRAIQLLKAGKQQANGIIRRQFSVQLKDLFHQLKRPADYQQALWSLLTTDTSVDMGLYHDYKRLFSDNQWPVEREKLLSAIKEYVDIKPILADERLLQPLLTAVLADDGLESVQTYEKLLKPKFAKALLTKYVVTLQAMAEKTGGRKYYQQLVAILRRMLRYPQGKSVVVQVIADWRERYGRRRAMMDELDRLDI</sequence>
<evidence type="ECO:0000256" key="1">
    <source>
        <dbReference type="PROSITE-ProRule" id="PRU00325"/>
    </source>
</evidence>
<gene>
    <name evidence="3" type="ORF">ACFP3T_09850</name>
</gene>
<dbReference type="RefSeq" id="WP_137639749.1">
    <property type="nucleotide sequence ID" value="NZ_BJDK01000009.1"/>
</dbReference>
<evidence type="ECO:0000313" key="3">
    <source>
        <dbReference type="EMBL" id="MFC6164971.1"/>
    </source>
</evidence>
<dbReference type="EMBL" id="JBHSSD010000041">
    <property type="protein sequence ID" value="MFC6164971.1"/>
    <property type="molecule type" value="Genomic_DNA"/>
</dbReference>
<dbReference type="InterPro" id="IPR007527">
    <property type="entry name" value="Znf_SWIM"/>
</dbReference>